<dbReference type="EnsemblBacteria" id="CAC12531">
    <property type="protein sequence ID" value="CAC12531"/>
    <property type="gene ID" value="CAC12531"/>
</dbReference>
<keyword evidence="2" id="KW-1185">Reference proteome</keyword>
<organism evidence="1 2">
    <name type="scientific">Thermoplasma acidophilum (strain ATCC 25905 / DSM 1728 / JCM 9062 / NBRC 15155 / AMRC-C165)</name>
    <dbReference type="NCBI Taxonomy" id="273075"/>
    <lineage>
        <taxon>Archaea</taxon>
        <taxon>Methanobacteriati</taxon>
        <taxon>Thermoplasmatota</taxon>
        <taxon>Thermoplasmata</taxon>
        <taxon>Thermoplasmatales</taxon>
        <taxon>Thermoplasmataceae</taxon>
        <taxon>Thermoplasma</taxon>
    </lineage>
</organism>
<proteinExistence type="predicted"/>
<dbReference type="PANTHER" id="PTHR34352">
    <property type="entry name" value="PROTEIN YHFA"/>
    <property type="match status" value="1"/>
</dbReference>
<name>Q9HIC9_THEAC</name>
<dbReference type="PANTHER" id="PTHR34352:SF1">
    <property type="entry name" value="PROTEIN YHFA"/>
    <property type="match status" value="1"/>
</dbReference>
<dbReference type="AlphaFoldDB" id="Q9HIC9"/>
<dbReference type="InterPro" id="IPR003718">
    <property type="entry name" value="OsmC/Ohr_fam"/>
</dbReference>
<dbReference type="SUPFAM" id="SSF82784">
    <property type="entry name" value="OsmC-like"/>
    <property type="match status" value="1"/>
</dbReference>
<sequence length="166" mass="19052">MYQQSFIPSFFSLMMKVSFHYVPGEGFDSDDGKDKVRIYFSQDRKDERHAPTELLLLAIGSCTSDDVLSILKKMRQEFTSYRCEISGEKRDEHPRILKYAHIKYIFEGNVDADKARKAIHLSLKKYCSVSITVERGGVPVLYSLEINGKTVDDSVDVEEIKLEEEA</sequence>
<dbReference type="InParanoid" id="Q9HIC9"/>
<accession>Q9HIC9</accession>
<dbReference type="InterPro" id="IPR036102">
    <property type="entry name" value="OsmC/Ohrsf"/>
</dbReference>
<dbReference type="eggNOG" id="arCOG03685">
    <property type="taxonomic scope" value="Archaea"/>
</dbReference>
<dbReference type="HOGENOM" id="CLU_114057_1_1_2"/>
<gene>
    <name evidence="1" type="ordered locus">Ta1411</name>
</gene>
<dbReference type="InterPro" id="IPR015946">
    <property type="entry name" value="KH_dom-like_a/b"/>
</dbReference>
<dbReference type="STRING" id="273075.gene:9572638"/>
<protein>
    <submittedName>
        <fullName evidence="1">Uncharacterized protein</fullName>
    </submittedName>
</protein>
<dbReference type="Pfam" id="PF02566">
    <property type="entry name" value="OsmC"/>
    <property type="match status" value="1"/>
</dbReference>
<dbReference type="Gene3D" id="3.30.300.20">
    <property type="match status" value="1"/>
</dbReference>
<evidence type="ECO:0000313" key="2">
    <source>
        <dbReference type="Proteomes" id="UP000001024"/>
    </source>
</evidence>
<dbReference type="KEGG" id="tac:Ta1411"/>
<evidence type="ECO:0000313" key="1">
    <source>
        <dbReference type="EMBL" id="CAC12531.1"/>
    </source>
</evidence>
<dbReference type="PaxDb" id="273075-Ta1411m"/>
<dbReference type="Proteomes" id="UP000001024">
    <property type="component" value="Chromosome"/>
</dbReference>
<dbReference type="EMBL" id="AL445067">
    <property type="protein sequence ID" value="CAC12531.1"/>
    <property type="molecule type" value="Genomic_DNA"/>
</dbReference>
<reference evidence="1 2" key="1">
    <citation type="journal article" date="2000" name="Nature">
        <title>The genome sequence of the thermoacidophilic scavenger Thermoplasma acidophilum.</title>
        <authorList>
            <person name="Ruepp A."/>
            <person name="Graml W."/>
            <person name="Santos-Martinez M.L."/>
            <person name="Koretke K.K."/>
            <person name="Volker C."/>
            <person name="Mewes H.W."/>
            <person name="Frishman D."/>
            <person name="Stocker S."/>
            <person name="Lupas A.N."/>
            <person name="Baumeister W."/>
        </authorList>
    </citation>
    <scope>NUCLEOTIDE SEQUENCE [LARGE SCALE GENOMIC DNA]</scope>
    <source>
        <strain evidence="2">ATCC 25905 / DSM 1728 / JCM 9062 / NBRC 15155 / AMRC-C165</strain>
    </source>
</reference>